<organism evidence="3 4">
    <name type="scientific">Coniochaeta ligniaria NRRL 30616</name>
    <dbReference type="NCBI Taxonomy" id="1408157"/>
    <lineage>
        <taxon>Eukaryota</taxon>
        <taxon>Fungi</taxon>
        <taxon>Dikarya</taxon>
        <taxon>Ascomycota</taxon>
        <taxon>Pezizomycotina</taxon>
        <taxon>Sordariomycetes</taxon>
        <taxon>Sordariomycetidae</taxon>
        <taxon>Coniochaetales</taxon>
        <taxon>Coniochaetaceae</taxon>
        <taxon>Coniochaeta</taxon>
    </lineage>
</organism>
<sequence length="127" mass="13551">MFVHYSALTKLSLVMPYLAAAYPTGSFAADLATDRTTRWYLDGKRGPTGSVASSSCARIERNSATSPSLQAATQSHLAPRRTAPRSDDLLSSMLRLCVSTRPSVLASVRSACLRHSSTVTSRGTEGT</sequence>
<gene>
    <name evidence="3" type="ORF">CONLIGDRAFT_357871</name>
</gene>
<feature type="region of interest" description="Disordered" evidence="1">
    <location>
        <begin position="63"/>
        <end position="86"/>
    </location>
</feature>
<dbReference type="InParanoid" id="A0A1J7JLD7"/>
<accession>A0A1J7JLD7</accession>
<keyword evidence="4" id="KW-1185">Reference proteome</keyword>
<protein>
    <recommendedName>
        <fullName evidence="5">Secreted protein</fullName>
    </recommendedName>
</protein>
<proteinExistence type="predicted"/>
<evidence type="ECO:0000256" key="2">
    <source>
        <dbReference type="SAM" id="SignalP"/>
    </source>
</evidence>
<feature type="compositionally biased region" description="Polar residues" evidence="1">
    <location>
        <begin position="63"/>
        <end position="76"/>
    </location>
</feature>
<dbReference type="AlphaFoldDB" id="A0A1J7JLD7"/>
<name>A0A1J7JLD7_9PEZI</name>
<evidence type="ECO:0000313" key="4">
    <source>
        <dbReference type="Proteomes" id="UP000182658"/>
    </source>
</evidence>
<keyword evidence="2" id="KW-0732">Signal</keyword>
<feature type="signal peptide" evidence="2">
    <location>
        <begin position="1"/>
        <end position="21"/>
    </location>
</feature>
<feature type="chain" id="PRO_5012678915" description="Secreted protein" evidence="2">
    <location>
        <begin position="22"/>
        <end position="127"/>
    </location>
</feature>
<evidence type="ECO:0008006" key="5">
    <source>
        <dbReference type="Google" id="ProtNLM"/>
    </source>
</evidence>
<dbReference type="EMBL" id="KV875097">
    <property type="protein sequence ID" value="OIW30100.1"/>
    <property type="molecule type" value="Genomic_DNA"/>
</dbReference>
<evidence type="ECO:0000256" key="1">
    <source>
        <dbReference type="SAM" id="MobiDB-lite"/>
    </source>
</evidence>
<dbReference type="Proteomes" id="UP000182658">
    <property type="component" value="Unassembled WGS sequence"/>
</dbReference>
<evidence type="ECO:0000313" key="3">
    <source>
        <dbReference type="EMBL" id="OIW30100.1"/>
    </source>
</evidence>
<reference evidence="3 4" key="1">
    <citation type="submission" date="2016-10" db="EMBL/GenBank/DDBJ databases">
        <title>Draft genome sequence of Coniochaeta ligniaria NRRL30616, a lignocellulolytic fungus for bioabatement of inhibitors in plant biomass hydrolysates.</title>
        <authorList>
            <consortium name="DOE Joint Genome Institute"/>
            <person name="Jimenez D.J."/>
            <person name="Hector R.E."/>
            <person name="Riley R."/>
            <person name="Sun H."/>
            <person name="Grigoriev I.V."/>
            <person name="Van Elsas J.D."/>
            <person name="Nichols N.N."/>
        </authorList>
    </citation>
    <scope>NUCLEOTIDE SEQUENCE [LARGE SCALE GENOMIC DNA]</scope>
    <source>
        <strain evidence="3 4">NRRL 30616</strain>
    </source>
</reference>